<dbReference type="Gene3D" id="2.40.30.170">
    <property type="match status" value="1"/>
</dbReference>
<accession>A0ABS7XR02</accession>
<dbReference type="PANTHER" id="PTHR30097">
    <property type="entry name" value="CATION EFFLUX SYSTEM PROTEIN CUSB"/>
    <property type="match status" value="1"/>
</dbReference>
<comment type="similarity">
    <text evidence="1">Belongs to the membrane fusion protein (MFP) (TC 8.A.1) family.</text>
</comment>
<keyword evidence="5" id="KW-1185">Reference proteome</keyword>
<organism evidence="4 5">
    <name type="scientific">Winogradskyella alexanderae</name>
    <dbReference type="NCBI Taxonomy" id="2877123"/>
    <lineage>
        <taxon>Bacteria</taxon>
        <taxon>Pseudomonadati</taxon>
        <taxon>Bacteroidota</taxon>
        <taxon>Flavobacteriia</taxon>
        <taxon>Flavobacteriales</taxon>
        <taxon>Flavobacteriaceae</taxon>
        <taxon>Winogradskyella</taxon>
    </lineage>
</organism>
<dbReference type="NCBIfam" id="TIGR01730">
    <property type="entry name" value="RND_mfp"/>
    <property type="match status" value="1"/>
</dbReference>
<dbReference type="Gene3D" id="2.40.420.20">
    <property type="match status" value="1"/>
</dbReference>
<evidence type="ECO:0000256" key="1">
    <source>
        <dbReference type="ARBA" id="ARBA00009477"/>
    </source>
</evidence>
<reference evidence="5" key="1">
    <citation type="submission" date="2023-07" db="EMBL/GenBank/DDBJ databases">
        <authorList>
            <person name="Yue Y."/>
        </authorList>
    </citation>
    <scope>NUCLEOTIDE SEQUENCE [LARGE SCALE GENOMIC DNA]</scope>
    <source>
        <strain evidence="5">D23</strain>
    </source>
</reference>
<evidence type="ECO:0000259" key="3">
    <source>
        <dbReference type="Pfam" id="PF25919"/>
    </source>
</evidence>
<dbReference type="Gene3D" id="2.40.50.100">
    <property type="match status" value="1"/>
</dbReference>
<comment type="caution">
    <text evidence="4">The sequence shown here is derived from an EMBL/GenBank/DDBJ whole genome shotgun (WGS) entry which is preliminary data.</text>
</comment>
<proteinExistence type="inferred from homology"/>
<dbReference type="InterPro" id="IPR006143">
    <property type="entry name" value="RND_pump_MFP"/>
</dbReference>
<dbReference type="PANTHER" id="PTHR30097:SF4">
    <property type="entry name" value="SLR6042 PROTEIN"/>
    <property type="match status" value="1"/>
</dbReference>
<dbReference type="InterPro" id="IPR058790">
    <property type="entry name" value="BSH_CusB"/>
</dbReference>
<evidence type="ECO:0000313" key="4">
    <source>
        <dbReference type="EMBL" id="MCA0131392.1"/>
    </source>
</evidence>
<dbReference type="SUPFAM" id="SSF111369">
    <property type="entry name" value="HlyD-like secretion proteins"/>
    <property type="match status" value="1"/>
</dbReference>
<evidence type="ECO:0000256" key="2">
    <source>
        <dbReference type="ARBA" id="ARBA00022448"/>
    </source>
</evidence>
<protein>
    <submittedName>
        <fullName evidence="4">Efflux RND transporter periplasmic adaptor subunit</fullName>
    </submittedName>
</protein>
<keyword evidence="2" id="KW-0813">Transport</keyword>
<name>A0ABS7XR02_9FLAO</name>
<dbReference type="Gene3D" id="1.10.287.470">
    <property type="entry name" value="Helix hairpin bin"/>
    <property type="match status" value="1"/>
</dbReference>
<dbReference type="PROSITE" id="PS51257">
    <property type="entry name" value="PROKAR_LIPOPROTEIN"/>
    <property type="match status" value="1"/>
</dbReference>
<dbReference type="InterPro" id="IPR051909">
    <property type="entry name" value="MFP_Cation_Efflux"/>
</dbReference>
<dbReference type="Proteomes" id="UP001198901">
    <property type="component" value="Unassembled WGS sequence"/>
</dbReference>
<feature type="domain" description="CusB-like barrel-sandwich hybrid" evidence="3">
    <location>
        <begin position="77"/>
        <end position="220"/>
    </location>
</feature>
<gene>
    <name evidence="4" type="ORF">LBU54_02260</name>
</gene>
<dbReference type="RefSeq" id="WP_224525128.1">
    <property type="nucleotide sequence ID" value="NZ_JAIUJR010000001.1"/>
</dbReference>
<dbReference type="EMBL" id="JAIUJR010000001">
    <property type="protein sequence ID" value="MCA0131392.1"/>
    <property type="molecule type" value="Genomic_DNA"/>
</dbReference>
<dbReference type="Pfam" id="PF25919">
    <property type="entry name" value="BSH_CusB"/>
    <property type="match status" value="1"/>
</dbReference>
<sequence>MKRIQHKVLVALIFLFAISCGKKENETSIVTKMDDGIKISKAQFEANKMTFTQIETKSFPLKIKVNGMIDVPPENKAIVNSPMGGYITRTPLLEGDTVAKGAFLVALENPDFVTLQQNYMETKAQLDYQRAEYDRHKTMREENVISEKSYIKAKSDYNAVKAKYNGLRKQLEMLNISVNAVESGKITSIINLYAPISGSITKVNVNKGTYVSPANSILEIINNEHIHLELSVFEKDILNVKKGQKITFTIPEASNQTYEAEVYLVGTTLDENRTIKVHGHPKDESVKFLTGMFVNAEILIASKSGNALLSDAIVEEDNNNFILVLDRETELDYYFTKRKIEIGLENDGFTEIKENKGLNPEDRILHQGAFGLIGI</sequence>
<evidence type="ECO:0000313" key="5">
    <source>
        <dbReference type="Proteomes" id="UP001198901"/>
    </source>
</evidence>